<keyword evidence="3" id="KW-1185">Reference proteome</keyword>
<feature type="non-terminal residue" evidence="2">
    <location>
        <position position="1"/>
    </location>
</feature>
<dbReference type="OrthoDB" id="195446at2759"/>
<organism evidence="2 3">
    <name type="scientific">Melanomma pulvis-pyrius CBS 109.77</name>
    <dbReference type="NCBI Taxonomy" id="1314802"/>
    <lineage>
        <taxon>Eukaryota</taxon>
        <taxon>Fungi</taxon>
        <taxon>Dikarya</taxon>
        <taxon>Ascomycota</taxon>
        <taxon>Pezizomycotina</taxon>
        <taxon>Dothideomycetes</taxon>
        <taxon>Pleosporomycetidae</taxon>
        <taxon>Pleosporales</taxon>
        <taxon>Melanommataceae</taxon>
        <taxon>Melanomma</taxon>
    </lineage>
</organism>
<feature type="non-terminal residue" evidence="2">
    <location>
        <position position="159"/>
    </location>
</feature>
<protein>
    <recommendedName>
        <fullName evidence="1">GPI inositol-deacylase winged helix domain-containing protein</fullName>
    </recommendedName>
</protein>
<name>A0A6A6WRZ9_9PLEO</name>
<accession>A0A6A6WRZ9</accession>
<dbReference type="AlphaFoldDB" id="A0A6A6WRZ9"/>
<dbReference type="PANTHER" id="PTHR10039:SF15">
    <property type="entry name" value="NACHT DOMAIN-CONTAINING PROTEIN"/>
    <property type="match status" value="1"/>
</dbReference>
<evidence type="ECO:0000313" key="3">
    <source>
        <dbReference type="Proteomes" id="UP000799757"/>
    </source>
</evidence>
<dbReference type="InterPro" id="IPR054471">
    <property type="entry name" value="GPIID_WHD"/>
</dbReference>
<dbReference type="Proteomes" id="UP000799757">
    <property type="component" value="Unassembled WGS sequence"/>
</dbReference>
<sequence>KQQVMKTLDNSSTLHKAYEETLQRIEHQPDDDRALAKKVLSWLLFAKRPLTIAEICCALAVEPGETELNPDDVPDLEDLVSVCAGLVVIEHESGIIRLVHHSTQDFFEINGQWLPSAELDITSTCLTYLLFDTFRHGSCSTNKELEERLQQNVFLNYAA</sequence>
<feature type="domain" description="GPI inositol-deacylase winged helix" evidence="1">
    <location>
        <begin position="32"/>
        <end position="108"/>
    </location>
</feature>
<dbReference type="Pfam" id="PF22939">
    <property type="entry name" value="WHD_GPIID"/>
    <property type="match status" value="1"/>
</dbReference>
<evidence type="ECO:0000259" key="1">
    <source>
        <dbReference type="Pfam" id="PF22939"/>
    </source>
</evidence>
<reference evidence="2" key="1">
    <citation type="journal article" date="2020" name="Stud. Mycol.">
        <title>101 Dothideomycetes genomes: a test case for predicting lifestyles and emergence of pathogens.</title>
        <authorList>
            <person name="Haridas S."/>
            <person name="Albert R."/>
            <person name="Binder M."/>
            <person name="Bloem J."/>
            <person name="Labutti K."/>
            <person name="Salamov A."/>
            <person name="Andreopoulos B."/>
            <person name="Baker S."/>
            <person name="Barry K."/>
            <person name="Bills G."/>
            <person name="Bluhm B."/>
            <person name="Cannon C."/>
            <person name="Castanera R."/>
            <person name="Culley D."/>
            <person name="Daum C."/>
            <person name="Ezra D."/>
            <person name="Gonzalez J."/>
            <person name="Henrissat B."/>
            <person name="Kuo A."/>
            <person name="Liang C."/>
            <person name="Lipzen A."/>
            <person name="Lutzoni F."/>
            <person name="Magnuson J."/>
            <person name="Mondo S."/>
            <person name="Nolan M."/>
            <person name="Ohm R."/>
            <person name="Pangilinan J."/>
            <person name="Park H.-J."/>
            <person name="Ramirez L."/>
            <person name="Alfaro M."/>
            <person name="Sun H."/>
            <person name="Tritt A."/>
            <person name="Yoshinaga Y."/>
            <person name="Zwiers L.-H."/>
            <person name="Turgeon B."/>
            <person name="Goodwin S."/>
            <person name="Spatafora J."/>
            <person name="Crous P."/>
            <person name="Grigoriev I."/>
        </authorList>
    </citation>
    <scope>NUCLEOTIDE SEQUENCE</scope>
    <source>
        <strain evidence="2">CBS 109.77</strain>
    </source>
</reference>
<proteinExistence type="predicted"/>
<evidence type="ECO:0000313" key="2">
    <source>
        <dbReference type="EMBL" id="KAF2786671.1"/>
    </source>
</evidence>
<gene>
    <name evidence="2" type="ORF">K505DRAFT_201266</name>
</gene>
<dbReference type="EMBL" id="MU002425">
    <property type="protein sequence ID" value="KAF2786671.1"/>
    <property type="molecule type" value="Genomic_DNA"/>
</dbReference>
<dbReference type="PANTHER" id="PTHR10039">
    <property type="entry name" value="AMELOGENIN"/>
    <property type="match status" value="1"/>
</dbReference>